<evidence type="ECO:0000259" key="2">
    <source>
        <dbReference type="Pfam" id="PF15477"/>
    </source>
</evidence>
<feature type="compositionally biased region" description="Basic and acidic residues" evidence="1">
    <location>
        <begin position="208"/>
        <end position="268"/>
    </location>
</feature>
<reference evidence="3" key="1">
    <citation type="journal article" date="2020" name="J Insects Food Feed">
        <title>The yellow mealworm (Tenebrio molitor) genome: a resource for the emerging insects as food and feed industry.</title>
        <authorList>
            <person name="Eriksson T."/>
            <person name="Andere A."/>
            <person name="Kelstrup H."/>
            <person name="Emery V."/>
            <person name="Picard C."/>
        </authorList>
    </citation>
    <scope>NUCLEOTIDE SEQUENCE</scope>
    <source>
        <strain evidence="3">Stoneville</strain>
        <tissue evidence="3">Whole head</tissue>
    </source>
</reference>
<feature type="region of interest" description="Disordered" evidence="1">
    <location>
        <begin position="181"/>
        <end position="367"/>
    </location>
</feature>
<reference evidence="3" key="2">
    <citation type="submission" date="2021-08" db="EMBL/GenBank/DDBJ databases">
        <authorList>
            <person name="Eriksson T."/>
        </authorList>
    </citation>
    <scope>NUCLEOTIDE SEQUENCE</scope>
    <source>
        <strain evidence="3">Stoneville</strain>
        <tissue evidence="3">Whole head</tissue>
    </source>
</reference>
<dbReference type="Proteomes" id="UP000719412">
    <property type="component" value="Unassembled WGS sequence"/>
</dbReference>
<protein>
    <recommendedName>
        <fullName evidence="2">Small acidic protein-like domain-containing protein</fullName>
    </recommendedName>
</protein>
<organism evidence="3 4">
    <name type="scientific">Tenebrio molitor</name>
    <name type="common">Yellow mealworm beetle</name>
    <dbReference type="NCBI Taxonomy" id="7067"/>
    <lineage>
        <taxon>Eukaryota</taxon>
        <taxon>Metazoa</taxon>
        <taxon>Ecdysozoa</taxon>
        <taxon>Arthropoda</taxon>
        <taxon>Hexapoda</taxon>
        <taxon>Insecta</taxon>
        <taxon>Pterygota</taxon>
        <taxon>Neoptera</taxon>
        <taxon>Endopterygota</taxon>
        <taxon>Coleoptera</taxon>
        <taxon>Polyphaga</taxon>
        <taxon>Cucujiformia</taxon>
        <taxon>Tenebrionidae</taxon>
        <taxon>Tenebrio</taxon>
    </lineage>
</organism>
<feature type="region of interest" description="Disordered" evidence="1">
    <location>
        <begin position="65"/>
        <end position="94"/>
    </location>
</feature>
<dbReference type="InterPro" id="IPR028124">
    <property type="entry name" value="SMAP_dom"/>
</dbReference>
<evidence type="ECO:0000256" key="1">
    <source>
        <dbReference type="SAM" id="MobiDB-lite"/>
    </source>
</evidence>
<gene>
    <name evidence="3" type="ORF">GEV33_013129</name>
</gene>
<dbReference type="PANTHER" id="PTHR22426:SF2">
    <property type="entry name" value="ARGININE_SERINE-RICH COILED-COIL PROTEIN 2"/>
    <property type="match status" value="1"/>
</dbReference>
<feature type="compositionally biased region" description="Basic residues" evidence="1">
    <location>
        <begin position="269"/>
        <end position="284"/>
    </location>
</feature>
<name>A0A8J6H7S1_TENMO</name>
<accession>A0A8J6H7S1</accession>
<evidence type="ECO:0000313" key="4">
    <source>
        <dbReference type="Proteomes" id="UP000719412"/>
    </source>
</evidence>
<feature type="domain" description="Small acidic protein-like" evidence="2">
    <location>
        <begin position="399"/>
        <end position="466"/>
    </location>
</feature>
<evidence type="ECO:0000313" key="3">
    <source>
        <dbReference type="EMBL" id="KAH0809659.1"/>
    </source>
</evidence>
<dbReference type="PANTHER" id="PTHR22426">
    <property type="entry name" value="ARGININE_SERINE-RICH COILED-COIL PROTEIN 2"/>
    <property type="match status" value="1"/>
</dbReference>
<sequence>MVERSEVERFLWSELVDIRTGWGERDTGVRGATPRRVATSPSNVAAPGLPGCLATVRCRKVQSTRRISRSMFTQRPNRNRERRRDAAAGAAPDGDGVICDRDGALFTEKIAKFATKIKDWRGTTSRDKPASSSKETDVNYEEVQMDLSEGWATPDFHFNAGNCMNLVDFIHSKFVGTPLRGQPNAAPVQNATEPCPSDRKASPPNNKKNLESNDSKSESKEASRRSRERESKDRRDDHKSRHERERRGSRDKDSRSRNDHNHRRDRERKSRRSPSRERRRSRSPRRSDRESRHSRSRSRSRDRSRKYSKRYDRGGKSQSDKIGEYARYNDVTAPDAASPDSQKSVDEDKRTNTSESDRFFMPGITGRFRDQIERRKQLWQKKDADPKDNKNNGQSKKVWETTTFAQDTDGKVANKFKRLMGIRGNTEGAGQGTEVLKKQEEMFSSMEQQYEVARTATHTMRGVGLGFGSYQR</sequence>
<feature type="region of interest" description="Disordered" evidence="1">
    <location>
        <begin position="379"/>
        <end position="401"/>
    </location>
</feature>
<feature type="compositionally biased region" description="Basic and acidic residues" evidence="1">
    <location>
        <begin position="309"/>
        <end position="324"/>
    </location>
</feature>
<dbReference type="AlphaFoldDB" id="A0A8J6H7S1"/>
<feature type="compositionally biased region" description="Basic and acidic residues" evidence="1">
    <location>
        <begin position="343"/>
        <end position="358"/>
    </location>
</feature>
<comment type="caution">
    <text evidence="3">The sequence shown here is derived from an EMBL/GenBank/DDBJ whole genome shotgun (WGS) entry which is preliminary data.</text>
</comment>
<dbReference type="EMBL" id="JABDTM020027999">
    <property type="protein sequence ID" value="KAH0809659.1"/>
    <property type="molecule type" value="Genomic_DNA"/>
</dbReference>
<proteinExistence type="predicted"/>
<feature type="compositionally biased region" description="Basic and acidic residues" evidence="1">
    <location>
        <begin position="379"/>
        <end position="390"/>
    </location>
</feature>
<keyword evidence="4" id="KW-1185">Reference proteome</keyword>
<dbReference type="Pfam" id="PF15477">
    <property type="entry name" value="SMAP"/>
    <property type="match status" value="1"/>
</dbReference>
<feature type="compositionally biased region" description="Basic residues" evidence="1">
    <location>
        <begin position="294"/>
        <end position="308"/>
    </location>
</feature>